<name>A0A1G6GDN1_9ACTN</name>
<dbReference type="Proteomes" id="UP000199086">
    <property type="component" value="Unassembled WGS sequence"/>
</dbReference>
<dbReference type="RefSeq" id="WP_092605776.1">
    <property type="nucleotide sequence ID" value="NZ_FMYF01000001.1"/>
</dbReference>
<reference evidence="1 2" key="1">
    <citation type="submission" date="2016-06" db="EMBL/GenBank/DDBJ databases">
        <authorList>
            <person name="Olsen C.W."/>
            <person name="Carey S."/>
            <person name="Hinshaw L."/>
            <person name="Karasin A.I."/>
        </authorList>
    </citation>
    <scope>NUCLEOTIDE SEQUENCE [LARGE SCALE GENOMIC DNA]</scope>
    <source>
        <strain evidence="1 2">LZ-22</strain>
    </source>
</reference>
<dbReference type="AlphaFoldDB" id="A0A1G6GDN1"/>
<dbReference type="EMBL" id="FMYF01000001">
    <property type="protein sequence ID" value="SDB80108.1"/>
    <property type="molecule type" value="Genomic_DNA"/>
</dbReference>
<accession>A0A1G6GDN1</accession>
<protein>
    <submittedName>
        <fullName evidence="1">Uncharacterized protein</fullName>
    </submittedName>
</protein>
<evidence type="ECO:0000313" key="1">
    <source>
        <dbReference type="EMBL" id="SDB80108.1"/>
    </source>
</evidence>
<evidence type="ECO:0000313" key="2">
    <source>
        <dbReference type="Proteomes" id="UP000199086"/>
    </source>
</evidence>
<gene>
    <name evidence="1" type="ORF">GA0111570_101383</name>
</gene>
<sequence length="67" mass="7019">MAFTWATTPVLDEATAADLGLATGFPDQSAAEAWFSEHWTELDDAGIEAVTLLEAGTVVYGPMSLSA</sequence>
<dbReference type="STRING" id="1577474.GA0111570_101383"/>
<proteinExistence type="predicted"/>
<dbReference type="OrthoDB" id="3214648at2"/>
<keyword evidence="2" id="KW-1185">Reference proteome</keyword>
<organism evidence="1 2">
    <name type="scientific">Raineyella antarctica</name>
    <dbReference type="NCBI Taxonomy" id="1577474"/>
    <lineage>
        <taxon>Bacteria</taxon>
        <taxon>Bacillati</taxon>
        <taxon>Actinomycetota</taxon>
        <taxon>Actinomycetes</taxon>
        <taxon>Propionibacteriales</taxon>
        <taxon>Propionibacteriaceae</taxon>
        <taxon>Raineyella</taxon>
    </lineage>
</organism>